<reference evidence="10 11" key="1">
    <citation type="submission" date="2019-09" db="EMBL/GenBank/DDBJ databases">
        <authorList>
            <consortium name="DOE Joint Genome Institute"/>
            <person name="Mondo S.J."/>
            <person name="Navarro-Mendoza M.I."/>
            <person name="Perez-Arques C."/>
            <person name="Panchal S."/>
            <person name="Nicolas F.E."/>
            <person name="Ganguly P."/>
            <person name="Pangilinan J."/>
            <person name="Grigoriev I."/>
            <person name="Heitman J."/>
            <person name="Sanya K."/>
            <person name="Garre V."/>
        </authorList>
    </citation>
    <scope>NUCLEOTIDE SEQUENCE [LARGE SCALE GENOMIC DNA]</scope>
    <source>
        <strain evidence="10 11">MU402</strain>
    </source>
</reference>
<keyword evidence="8" id="KW-0460">Magnesium</keyword>
<evidence type="ECO:0000256" key="6">
    <source>
        <dbReference type="ARBA" id="ARBA00022741"/>
    </source>
</evidence>
<dbReference type="NCBIfam" id="NF000658">
    <property type="entry name" value="PRK00029.1"/>
    <property type="match status" value="1"/>
</dbReference>
<organism evidence="10 11">
    <name type="scientific">Mucor circinelloides f. lusitanicus</name>
    <name type="common">Mucor racemosus var. lusitanicus</name>
    <dbReference type="NCBI Taxonomy" id="29924"/>
    <lineage>
        <taxon>Eukaryota</taxon>
        <taxon>Fungi</taxon>
        <taxon>Fungi incertae sedis</taxon>
        <taxon>Mucoromycota</taxon>
        <taxon>Mucoromycotina</taxon>
        <taxon>Mucoromycetes</taxon>
        <taxon>Mucorales</taxon>
        <taxon>Mucorineae</taxon>
        <taxon>Mucoraceae</taxon>
        <taxon>Mucor</taxon>
    </lineage>
</organism>
<keyword evidence="3" id="KW-0808">Transferase</keyword>
<evidence type="ECO:0000313" key="10">
    <source>
        <dbReference type="EMBL" id="KAF1806591.1"/>
    </source>
</evidence>
<accession>A0A8H4BSD1</accession>
<dbReference type="PANTHER" id="PTHR32057:SF14">
    <property type="entry name" value="PROTEIN ADENYLYLTRANSFERASE SELO, MITOCHONDRIAL"/>
    <property type="match status" value="1"/>
</dbReference>
<evidence type="ECO:0000256" key="3">
    <source>
        <dbReference type="ARBA" id="ARBA00022679"/>
    </source>
</evidence>
<proteinExistence type="inferred from homology"/>
<evidence type="ECO:0000256" key="5">
    <source>
        <dbReference type="ARBA" id="ARBA00022723"/>
    </source>
</evidence>
<gene>
    <name evidence="10" type="ORF">FB192DRAFT_1351172</name>
</gene>
<comment type="caution">
    <text evidence="10">The sequence shown here is derived from an EMBL/GenBank/DDBJ whole genome shotgun (WGS) entry which is preliminary data.</text>
</comment>
<dbReference type="EMBL" id="JAAECE010000001">
    <property type="protein sequence ID" value="KAF1806591.1"/>
    <property type="molecule type" value="Genomic_DNA"/>
</dbReference>
<protein>
    <recommendedName>
        <fullName evidence="9">Selenoprotein O</fullName>
    </recommendedName>
</protein>
<evidence type="ECO:0000256" key="9">
    <source>
        <dbReference type="ARBA" id="ARBA00031547"/>
    </source>
</evidence>
<dbReference type="AlphaFoldDB" id="A0A8H4BSD1"/>
<dbReference type="Proteomes" id="UP000469890">
    <property type="component" value="Unassembled WGS sequence"/>
</dbReference>
<comment type="similarity">
    <text evidence="2">Belongs to the SELO family.</text>
</comment>
<dbReference type="GO" id="GO:0005524">
    <property type="term" value="F:ATP binding"/>
    <property type="evidence" value="ECO:0007669"/>
    <property type="project" value="UniProtKB-KW"/>
</dbReference>
<comment type="cofactor">
    <cofactor evidence="1">
        <name>Mg(2+)</name>
        <dbReference type="ChEBI" id="CHEBI:18420"/>
    </cofactor>
</comment>
<dbReference type="HAMAP" id="MF_00692">
    <property type="entry name" value="SelO"/>
    <property type="match status" value="1"/>
</dbReference>
<keyword evidence="4" id="KW-0548">Nucleotidyltransferase</keyword>
<sequence>MNSVLKMTSRTLESLPSVPTKFTKALPCDIYTAKVSETNQTNLMRTPRPVHGAVYSHVYPEKAPDPRLLALSKPACKDLDLDASDIFSDAQKFVSVFSGNEILPDTRPWSLCYAGHQFGFFAGQLGDGRAVSLFETVNSKGESWEIQLKGAGRTPYSRFGDGYAVLRSSIREFLMSEHMHALGVPTTRALALIETTRDVYRDDGPKGKQPETGAIVARMSPSWLRFGNFEMFYSRDDMDNVRRLADYAIDQVVEDSESAGPGNKYARFFRNVTKSTAKMVAEWQAIGFNHGVMNTDNMSILGLTMDYGPFQIMDYYDPSYTCNHSDESGRYAFHRQPSACLFNLVKLSVPLFELIGAGEKVDELVFADITDDTREGVTDEDTLEEYRNQGRAFVQDLLNNEFREHFMNHLVSKMRSKMGLLEASSSQSDMDDVVIPLLNWLTAYHIDYHRFYRSLSNYKITEHGEDADADKAVMEWLDIKAEEDSQTEASKEALKPWLAIYRHRLLKDKVDNDDRKKRMDAVNPRFVLRNSIAEDVIRAFDDDTNEDEAKEILNACLDACLNPFKDHYEDKRVEDWINNPIPEKDMRCSCSS</sequence>
<dbReference type="PANTHER" id="PTHR32057">
    <property type="entry name" value="PROTEIN ADENYLYLTRANSFERASE SELO, MITOCHONDRIAL"/>
    <property type="match status" value="1"/>
</dbReference>
<evidence type="ECO:0000256" key="1">
    <source>
        <dbReference type="ARBA" id="ARBA00001946"/>
    </source>
</evidence>
<dbReference type="GO" id="GO:0046872">
    <property type="term" value="F:metal ion binding"/>
    <property type="evidence" value="ECO:0007669"/>
    <property type="project" value="UniProtKB-KW"/>
</dbReference>
<dbReference type="Pfam" id="PF02696">
    <property type="entry name" value="SelO"/>
    <property type="match status" value="1"/>
</dbReference>
<evidence type="ECO:0000313" key="11">
    <source>
        <dbReference type="Proteomes" id="UP000469890"/>
    </source>
</evidence>
<dbReference type="InterPro" id="IPR003846">
    <property type="entry name" value="SelO"/>
</dbReference>
<evidence type="ECO:0000256" key="4">
    <source>
        <dbReference type="ARBA" id="ARBA00022695"/>
    </source>
</evidence>
<evidence type="ECO:0000256" key="7">
    <source>
        <dbReference type="ARBA" id="ARBA00022840"/>
    </source>
</evidence>
<keyword evidence="7" id="KW-0067">ATP-binding</keyword>
<dbReference type="GO" id="GO:0070733">
    <property type="term" value="F:AMPylase activity"/>
    <property type="evidence" value="ECO:0007669"/>
    <property type="project" value="TreeGrafter"/>
</dbReference>
<evidence type="ECO:0000256" key="8">
    <source>
        <dbReference type="ARBA" id="ARBA00022842"/>
    </source>
</evidence>
<name>A0A8H4BSD1_MUCCL</name>
<dbReference type="GO" id="GO:0005739">
    <property type="term" value="C:mitochondrion"/>
    <property type="evidence" value="ECO:0007669"/>
    <property type="project" value="TreeGrafter"/>
</dbReference>
<keyword evidence="6" id="KW-0547">Nucleotide-binding</keyword>
<evidence type="ECO:0000256" key="2">
    <source>
        <dbReference type="ARBA" id="ARBA00009747"/>
    </source>
</evidence>
<keyword evidence="5" id="KW-0479">Metal-binding</keyword>